<geneLocation type="mitochondrion" evidence="10"/>
<gene>
    <name evidence="10" type="primary">orf423</name>
</gene>
<evidence type="ECO:0000256" key="1">
    <source>
        <dbReference type="ARBA" id="ARBA00005755"/>
    </source>
</evidence>
<keyword evidence="10" id="KW-0496">Mitochondrion</keyword>
<comment type="catalytic activity">
    <reaction evidence="8">
        <text>DNA(n) + a 2'-deoxyribonucleoside 5'-triphosphate = DNA(n+1) + diphosphate</text>
        <dbReference type="Rhea" id="RHEA:22508"/>
        <dbReference type="Rhea" id="RHEA-COMP:17339"/>
        <dbReference type="Rhea" id="RHEA-COMP:17340"/>
        <dbReference type="ChEBI" id="CHEBI:33019"/>
        <dbReference type="ChEBI" id="CHEBI:61560"/>
        <dbReference type="ChEBI" id="CHEBI:173112"/>
        <dbReference type="EC" id="2.7.7.7"/>
    </reaction>
</comment>
<comment type="similarity">
    <text evidence="1">Belongs to the DNA polymerase type-B family.</text>
</comment>
<evidence type="ECO:0000256" key="3">
    <source>
        <dbReference type="ARBA" id="ARBA00022679"/>
    </source>
</evidence>
<dbReference type="GO" id="GO:0003677">
    <property type="term" value="F:DNA binding"/>
    <property type="evidence" value="ECO:0007669"/>
    <property type="project" value="UniProtKB-KW"/>
</dbReference>
<evidence type="ECO:0000256" key="8">
    <source>
        <dbReference type="ARBA" id="ARBA00049244"/>
    </source>
</evidence>
<reference evidence="10" key="1">
    <citation type="journal article" name="Front. Microbiol.">
        <title>Comparative Mitogenome Analysis Reveals Mitochondrial Genome Differentiation in Ectomycorrhizal and Asymbiotic Amanita Species.</title>
        <authorList>
            <person name="Li Q."/>
            <person name="He X."/>
            <person name="Ren Y."/>
            <person name="Xiong C."/>
            <person name="Jin X."/>
            <person name="Peng L."/>
            <person name="Huang W."/>
        </authorList>
    </citation>
    <scope>NUCLEOTIDE SEQUENCE</scope>
</reference>
<dbReference type="GO" id="GO:0000166">
    <property type="term" value="F:nucleotide binding"/>
    <property type="evidence" value="ECO:0007669"/>
    <property type="project" value="InterPro"/>
</dbReference>
<evidence type="ECO:0000256" key="2">
    <source>
        <dbReference type="ARBA" id="ARBA00012417"/>
    </source>
</evidence>
<dbReference type="InterPro" id="IPR004868">
    <property type="entry name" value="DNA-dir_DNA_pol_B_mt/vir"/>
</dbReference>
<organism evidence="10">
    <name type="scientific">Amanita pseudoporphyria</name>
    <dbReference type="NCBI Taxonomy" id="67725"/>
    <lineage>
        <taxon>Eukaryota</taxon>
        <taxon>Fungi</taxon>
        <taxon>Dikarya</taxon>
        <taxon>Basidiomycota</taxon>
        <taxon>Agaricomycotina</taxon>
        <taxon>Agaricomycetes</taxon>
        <taxon>Agaricomycetidae</taxon>
        <taxon>Agaricales</taxon>
        <taxon>Pluteineae</taxon>
        <taxon>Amanitaceae</taxon>
        <taxon>Amanita</taxon>
    </lineage>
</organism>
<evidence type="ECO:0000259" key="9">
    <source>
        <dbReference type="Pfam" id="PF03175"/>
    </source>
</evidence>
<evidence type="ECO:0000256" key="6">
    <source>
        <dbReference type="ARBA" id="ARBA00022932"/>
    </source>
</evidence>
<dbReference type="InterPro" id="IPR006172">
    <property type="entry name" value="DNA-dir_DNA_pol_B"/>
</dbReference>
<dbReference type="EMBL" id="MK993554">
    <property type="protein sequence ID" value="QFZ98515.1"/>
    <property type="molecule type" value="Genomic_DNA"/>
</dbReference>
<evidence type="ECO:0000256" key="5">
    <source>
        <dbReference type="ARBA" id="ARBA00022705"/>
    </source>
</evidence>
<dbReference type="GeneID" id="42437578"/>
<dbReference type="RefSeq" id="YP_009710566.1">
    <property type="nucleotide sequence ID" value="NC_045194.1"/>
</dbReference>
<dbReference type="PROSITE" id="PS00116">
    <property type="entry name" value="DNA_POLYMERASE_B"/>
    <property type="match status" value="1"/>
</dbReference>
<dbReference type="PANTHER" id="PTHR33568">
    <property type="entry name" value="DNA POLYMERASE"/>
    <property type="match status" value="1"/>
</dbReference>
<dbReference type="PRINTS" id="PR00106">
    <property type="entry name" value="DNAPOLB"/>
</dbReference>
<evidence type="ECO:0000313" key="10">
    <source>
        <dbReference type="EMBL" id="QFZ98515.1"/>
    </source>
</evidence>
<keyword evidence="4" id="KW-0548">Nucleotidyltransferase</keyword>
<dbReference type="Gene3D" id="1.10.287.690">
    <property type="entry name" value="Helix hairpin bin"/>
    <property type="match status" value="1"/>
</dbReference>
<dbReference type="SUPFAM" id="SSF56672">
    <property type="entry name" value="DNA/RNA polymerases"/>
    <property type="match status" value="1"/>
</dbReference>
<dbReference type="InterPro" id="IPR017964">
    <property type="entry name" value="DNA-dir_DNA_pol_B_CS"/>
</dbReference>
<proteinExistence type="inferred from homology"/>
<sequence length="423" mass="48689">MKIQINKINGNINTFIRKSYTGGHVDVYKLYSNKITYLYDFISLYPTVMSNYKVPVKLINHFIGNPIKTNTGIDYLHSDTISSFIKCDIFVDPTLNRPVYQTHINLNSQLKTLCATGLFKNQHVFLPEMLEYSRLTNNKIRIIEESITEGYRFESKVIFNEYINSLFEIKKSVNKTDPMYLISKILMNSLYGRFGLKPDLSQFNLISNKEIDNFILNKGLPIYDIFNVEDTSKSFVINKKLVDTLDINVAIAAAITSYARVIMAPILLDEDIPVLYTDTDSFVTEVDLSTTKYKDLLHNNLGGLKLENIFTEFVSIAPKVYGGILTDESKIVKIKGFKDKVEFDSLKDLLLNKQSLNLTQSKWYKSFNKGKSFPLKHTLNVVGLHIYFNRCSSFLIHNLNVKFLLIINGVRVYKLLLNLYKFL</sequence>
<dbReference type="GO" id="GO:0003887">
    <property type="term" value="F:DNA-directed DNA polymerase activity"/>
    <property type="evidence" value="ECO:0007669"/>
    <property type="project" value="UniProtKB-KW"/>
</dbReference>
<dbReference type="Pfam" id="PF03175">
    <property type="entry name" value="DNA_pol_B_2"/>
    <property type="match status" value="1"/>
</dbReference>
<accession>A0A5Q0N1Z3</accession>
<protein>
    <recommendedName>
        <fullName evidence="2">DNA-directed DNA polymerase</fullName>
        <ecNumber evidence="2">2.7.7.7</ecNumber>
    </recommendedName>
</protein>
<dbReference type="PANTHER" id="PTHR33568:SF3">
    <property type="entry name" value="DNA-DIRECTED DNA POLYMERASE"/>
    <property type="match status" value="1"/>
</dbReference>
<name>A0A5Q0N1Z3_9AGAR</name>
<dbReference type="AlphaFoldDB" id="A0A5Q0N1Z3"/>
<keyword evidence="6" id="KW-0239">DNA-directed DNA polymerase</keyword>
<dbReference type="GO" id="GO:0006260">
    <property type="term" value="P:DNA replication"/>
    <property type="evidence" value="ECO:0007669"/>
    <property type="project" value="UniProtKB-KW"/>
</dbReference>
<keyword evidence="3" id="KW-0808">Transferase</keyword>
<dbReference type="Gene3D" id="3.90.1600.10">
    <property type="entry name" value="Palm domain of DNA polymerase"/>
    <property type="match status" value="2"/>
</dbReference>
<evidence type="ECO:0000256" key="7">
    <source>
        <dbReference type="ARBA" id="ARBA00023125"/>
    </source>
</evidence>
<keyword evidence="5" id="KW-0235">DNA replication</keyword>
<dbReference type="InterPro" id="IPR043502">
    <property type="entry name" value="DNA/RNA_pol_sf"/>
</dbReference>
<keyword evidence="7" id="KW-0238">DNA-binding</keyword>
<dbReference type="EC" id="2.7.7.7" evidence="2"/>
<feature type="domain" description="DNA-directed DNA polymerase family B mitochondria/virus" evidence="9">
    <location>
        <begin position="5"/>
        <end position="267"/>
    </location>
</feature>
<dbReference type="InterPro" id="IPR023211">
    <property type="entry name" value="DNA_pol_palm_dom_sf"/>
</dbReference>
<evidence type="ECO:0000256" key="4">
    <source>
        <dbReference type="ARBA" id="ARBA00022695"/>
    </source>
</evidence>